<evidence type="ECO:0000313" key="2">
    <source>
        <dbReference type="Proteomes" id="UP000321570"/>
    </source>
</evidence>
<proteinExistence type="predicted"/>
<dbReference type="Proteomes" id="UP000321570">
    <property type="component" value="Unassembled WGS sequence"/>
</dbReference>
<accession>A0A564YRN4</accession>
<sequence length="74" mass="8192">MSLSQLSHNNTTFHLLREHLNDNTMEDLSIANSLSFATSQRSHALDITGLEMHSRNIFDRVALAVAGIQEALDA</sequence>
<protein>
    <submittedName>
        <fullName evidence="1">Uncharacterized protein</fullName>
    </submittedName>
</protein>
<gene>
    <name evidence="1" type="ORF">WMSIL1_LOCUS8850</name>
</gene>
<evidence type="ECO:0000313" key="1">
    <source>
        <dbReference type="EMBL" id="VUZ49639.1"/>
    </source>
</evidence>
<feature type="non-terminal residue" evidence="1">
    <location>
        <position position="74"/>
    </location>
</feature>
<dbReference type="AlphaFoldDB" id="A0A564YRN4"/>
<reference evidence="1 2" key="1">
    <citation type="submission" date="2019-07" db="EMBL/GenBank/DDBJ databases">
        <authorList>
            <person name="Jastrzebski P J."/>
            <person name="Paukszto L."/>
            <person name="Jastrzebski P J."/>
        </authorList>
    </citation>
    <scope>NUCLEOTIDE SEQUENCE [LARGE SCALE GENOMIC DNA]</scope>
    <source>
        <strain evidence="1 2">WMS-il1</strain>
    </source>
</reference>
<name>A0A564YRN4_HYMDI</name>
<dbReference type="EMBL" id="CABIJS010000333">
    <property type="protein sequence ID" value="VUZ49639.1"/>
    <property type="molecule type" value="Genomic_DNA"/>
</dbReference>
<organism evidence="1 2">
    <name type="scientific">Hymenolepis diminuta</name>
    <name type="common">Rat tapeworm</name>
    <dbReference type="NCBI Taxonomy" id="6216"/>
    <lineage>
        <taxon>Eukaryota</taxon>
        <taxon>Metazoa</taxon>
        <taxon>Spiralia</taxon>
        <taxon>Lophotrochozoa</taxon>
        <taxon>Platyhelminthes</taxon>
        <taxon>Cestoda</taxon>
        <taxon>Eucestoda</taxon>
        <taxon>Cyclophyllidea</taxon>
        <taxon>Hymenolepididae</taxon>
        <taxon>Hymenolepis</taxon>
    </lineage>
</organism>
<keyword evidence="2" id="KW-1185">Reference proteome</keyword>